<feature type="region of interest" description="Disordered" evidence="4">
    <location>
        <begin position="547"/>
        <end position="566"/>
    </location>
</feature>
<feature type="domain" description="Calponin-homology (CH)" evidence="5">
    <location>
        <begin position="28"/>
        <end position="144"/>
    </location>
</feature>
<dbReference type="PROSITE" id="PS50021">
    <property type="entry name" value="CH"/>
    <property type="match status" value="2"/>
</dbReference>
<evidence type="ECO:0000256" key="3">
    <source>
        <dbReference type="SAM" id="Coils"/>
    </source>
</evidence>
<feature type="coiled-coil region" evidence="3">
    <location>
        <begin position="622"/>
        <end position="688"/>
    </location>
</feature>
<evidence type="ECO:0000313" key="6">
    <source>
        <dbReference type="EMBL" id="KAJ3222111.1"/>
    </source>
</evidence>
<dbReference type="GO" id="GO:0032432">
    <property type="term" value="C:actin filament bundle"/>
    <property type="evidence" value="ECO:0007669"/>
    <property type="project" value="TreeGrafter"/>
</dbReference>
<dbReference type="InterPro" id="IPR039959">
    <property type="entry name" value="Fimbrin/Plastin"/>
</dbReference>
<dbReference type="GO" id="GO:0051017">
    <property type="term" value="P:actin filament bundle assembly"/>
    <property type="evidence" value="ECO:0007669"/>
    <property type="project" value="InterPro"/>
</dbReference>
<feature type="compositionally biased region" description="Polar residues" evidence="4">
    <location>
        <begin position="2348"/>
        <end position="2363"/>
    </location>
</feature>
<dbReference type="EMBL" id="JADGJW010000191">
    <property type="protein sequence ID" value="KAJ3222111.1"/>
    <property type="molecule type" value="Genomic_DNA"/>
</dbReference>
<dbReference type="GO" id="GO:0005737">
    <property type="term" value="C:cytoplasm"/>
    <property type="evidence" value="ECO:0007669"/>
    <property type="project" value="TreeGrafter"/>
</dbReference>
<feature type="compositionally biased region" description="Polar residues" evidence="4">
    <location>
        <begin position="553"/>
        <end position="562"/>
    </location>
</feature>
<dbReference type="Gene3D" id="1.10.418.10">
    <property type="entry name" value="Calponin-like domain"/>
    <property type="match status" value="2"/>
</dbReference>
<dbReference type="PANTHER" id="PTHR19961">
    <property type="entry name" value="FIMBRIN/PLASTIN"/>
    <property type="match status" value="1"/>
</dbReference>
<evidence type="ECO:0000256" key="4">
    <source>
        <dbReference type="SAM" id="MobiDB-lite"/>
    </source>
</evidence>
<dbReference type="Proteomes" id="UP001211065">
    <property type="component" value="Unassembled WGS sequence"/>
</dbReference>
<evidence type="ECO:0000259" key="5">
    <source>
        <dbReference type="PROSITE" id="PS50021"/>
    </source>
</evidence>
<feature type="coiled-coil region" evidence="3">
    <location>
        <begin position="1946"/>
        <end position="2086"/>
    </location>
</feature>
<evidence type="ECO:0000313" key="7">
    <source>
        <dbReference type="Proteomes" id="UP001211065"/>
    </source>
</evidence>
<dbReference type="Gene3D" id="1.20.58.60">
    <property type="match status" value="1"/>
</dbReference>
<dbReference type="GO" id="GO:0051639">
    <property type="term" value="P:actin filament network formation"/>
    <property type="evidence" value="ECO:0007669"/>
    <property type="project" value="TreeGrafter"/>
</dbReference>
<dbReference type="PANTHER" id="PTHR19961:SF18">
    <property type="entry name" value="FI19014P1"/>
    <property type="match status" value="1"/>
</dbReference>
<organism evidence="6 7">
    <name type="scientific">Clydaea vesicula</name>
    <dbReference type="NCBI Taxonomy" id="447962"/>
    <lineage>
        <taxon>Eukaryota</taxon>
        <taxon>Fungi</taxon>
        <taxon>Fungi incertae sedis</taxon>
        <taxon>Chytridiomycota</taxon>
        <taxon>Chytridiomycota incertae sedis</taxon>
        <taxon>Chytridiomycetes</taxon>
        <taxon>Lobulomycetales</taxon>
        <taxon>Lobulomycetaceae</taxon>
        <taxon>Clydaea</taxon>
    </lineage>
</organism>
<feature type="coiled-coil region" evidence="3">
    <location>
        <begin position="1553"/>
        <end position="1580"/>
    </location>
</feature>
<feature type="region of interest" description="Disordered" evidence="4">
    <location>
        <begin position="2297"/>
        <end position="2363"/>
    </location>
</feature>
<proteinExistence type="predicted"/>
<keyword evidence="3" id="KW-0175">Coiled coil</keyword>
<feature type="domain" description="Calponin-homology (CH)" evidence="5">
    <location>
        <begin position="187"/>
        <end position="294"/>
    </location>
</feature>
<comment type="caution">
    <text evidence="6">The sequence shown here is derived from an EMBL/GenBank/DDBJ whole genome shotgun (WGS) entry which is preliminary data.</text>
</comment>
<feature type="region of interest" description="Disordered" evidence="4">
    <location>
        <begin position="1288"/>
        <end position="1326"/>
    </location>
</feature>
<feature type="coiled-coil region" evidence="3">
    <location>
        <begin position="296"/>
        <end position="444"/>
    </location>
</feature>
<accession>A0AAD5U5D4</accession>
<feature type="region of interest" description="Disordered" evidence="4">
    <location>
        <begin position="1213"/>
        <end position="1261"/>
    </location>
</feature>
<name>A0AAD5U5D4_9FUNG</name>
<gene>
    <name evidence="6" type="primary">PLS3</name>
    <name evidence="6" type="ORF">HK099_002690</name>
</gene>
<dbReference type="GO" id="GO:0005884">
    <property type="term" value="C:actin filament"/>
    <property type="evidence" value="ECO:0007669"/>
    <property type="project" value="TreeGrafter"/>
</dbReference>
<feature type="coiled-coil region" evidence="3">
    <location>
        <begin position="1754"/>
        <end position="1894"/>
    </location>
</feature>
<feature type="coiled-coil region" evidence="3">
    <location>
        <begin position="1362"/>
        <end position="1465"/>
    </location>
</feature>
<dbReference type="InterPro" id="IPR001715">
    <property type="entry name" value="CH_dom"/>
</dbReference>
<dbReference type="Pfam" id="PF00307">
    <property type="entry name" value="CH"/>
    <property type="match status" value="2"/>
</dbReference>
<evidence type="ECO:0000256" key="1">
    <source>
        <dbReference type="ARBA" id="ARBA00022737"/>
    </source>
</evidence>
<keyword evidence="7" id="KW-1185">Reference proteome</keyword>
<feature type="coiled-coil region" evidence="3">
    <location>
        <begin position="2150"/>
        <end position="2282"/>
    </location>
</feature>
<feature type="coiled-coil region" evidence="3">
    <location>
        <begin position="1642"/>
        <end position="1725"/>
    </location>
</feature>
<dbReference type="SUPFAM" id="SSF47576">
    <property type="entry name" value="Calponin-homology domain, CH-domain"/>
    <property type="match status" value="1"/>
</dbReference>
<feature type="coiled-coil region" evidence="3">
    <location>
        <begin position="734"/>
        <end position="789"/>
    </location>
</feature>
<feature type="compositionally biased region" description="Polar residues" evidence="4">
    <location>
        <begin position="2330"/>
        <end position="2339"/>
    </location>
</feature>
<keyword evidence="1" id="KW-0677">Repeat</keyword>
<dbReference type="GO" id="GO:0051015">
    <property type="term" value="F:actin filament binding"/>
    <property type="evidence" value="ECO:0007669"/>
    <property type="project" value="InterPro"/>
</dbReference>
<keyword evidence="2" id="KW-0009">Actin-binding</keyword>
<dbReference type="CDD" id="cd21218">
    <property type="entry name" value="CH_PLS_FIM_rpt2"/>
    <property type="match status" value="1"/>
</dbReference>
<dbReference type="InterPro" id="IPR036872">
    <property type="entry name" value="CH_dom_sf"/>
</dbReference>
<dbReference type="SMART" id="SM00033">
    <property type="entry name" value="CH"/>
    <property type="match status" value="2"/>
</dbReference>
<sequence length="2363" mass="268210">MGETSASTKAPNKMTLNSNENTHHFWSEAETAAYVDWINLQLADHSDLSGILPISKQGTALFEACHDGILLAKLVNSSVEGTVDEKSLTRNCKIPIHKSQNLIKVLDGCRAIGVQVHNIGPEDIMRATPHLCLGIVWQIIKFGLLANVELSGSMEICNFGSVDSVNSDSSKPSAPLSHSRSKSTRVYSSEKALLTWLNYCVEKTGYTGRVTNFGNDLSDSMVLAHLVSYLTPAENEVLSVDSVQAEEDLLNRAEMVLAAADSFGCRQFASPTDIVEGSKNLNMAFVAVLYNNRAAATEAEIKARKLELELQNLEKLASEKLESEREKAKQNNDLLERDFKEKLENSEQVKKSIEYTNAQLHTKIDELLVKISILETESSTTRQTLEISLKSEHDTRELLQAANNEVAFTKNQLSAIEMKSHDNLRNLQEKLNYVSDELETAKESSFNASEESKELAAEIEVLRADYLLKQEESSKLVKELESQLAIAREENNNLKNELGESKKENEDKNEEIQNLQKRLADAEKEFGEKAENLAELRKEKSELENQLDELSEKLNSSQQTSFEESEKLRNALEITKARVSEIEKECDDIKTESGNKLDSVLHDLSILETKLSEANSDLGQQNKTHQNAVEVLTNEMRSLENYYAEKEIAFKEQLNNAIKDVESACKVAKEAKDHEEKALETLHQLEKEIETFKACVPADSNEEITTRSASCSPSENLDRFKDILDRLELQTQARKDASEVAAKESEERAKLQEELLEATNRLASLVPEVKELREKIENFEKETNSGTAQHSELVKASQNVVNNTQVTHHLVQNVHNVHNHHSVHNVQNVQNVLNVHNVHNLPSTSVHNVVHSHTVVNNVHNVKNVLHINNVQVQYAESSVKHTEMISDTRPLQLEYNVSTEPIQCESENQVVADREITAPESAEDYERRYNQLVVDYHWLISHHSEKPEADIISKIKDQIENMKEYTTRTNVHTETHTNVEVFKTVEINSGLEEKDTEDILEELQDKVAELETLKKEKDDAIESAQIERDVSSKLQKQLSHANSKLSTLTSDLDIVVQRSNSSVVPFKEVSRQQSLANAFSSLKEVKSKLELLESTPSKPENEQFFMDEITKLREKLHETTTTVWELSSLVHNLSVQDQINELTKSLSDRDYEISDLKKEIFEMNNDKRNLLVQNEKAVERELSKICSLPSESRFASHAEAEPVEEVERGVSHYSSGPRQKKFQKANSQFPETEFERAASQYSSGPRNVIAKNPSQFYDANNGAQSQYSAVQRQASKPAELVKKGTQYFEAPITSNNSEAPPNRVLERENSRAQQPVEAHHSSHSTGKFVHTHTTLENVHNIQTNTHSEITKVVYVHSKEELNKVRHNLEVALAQADHLKAELSTLQSSSHQYEDELLEEIARLQKQLRETDTKIWELNQIINNLAVQDQINLLSRLVSEREAQIDDLKNDISCLIDQNESVTNREVAQETKLEEEKSIVEKQFSNVEQLIEKELRTTITSTEQTRHFVITGQELKDREALLTKLQAVINLMKEYHVQRNLALESAKVEHQDNVQLQKLLNAANQRISDLNEELSQVKNRLIRKEPSALPDLAEFENILASEMDNLTKKEITVNVTETTKTVVVEGEGMNPEVYVNRDVEISGDLDQILQQLRTRILELEAEVQLLNGTEHAPALSLKDKLKASSAKLLELEEKFSNEQPSSSELENLKKLLQIKTQENKQQSLARLVATEVAGEERMKRLASEQKASDLLTEIKVLKDCLSELDQEKLDLQQKLIRSEELRAELNEENLYLTKLSNDEIAEKDARIKGLKEKMEQAEITVVRKITTMEHVISSESNKHKNLLRQMSVAEQNAKGVDNELESLKERCENISKEREELSEKVLELEKEIEEIKGEGGKKVIIEKEKLTEKEATIYNLTIKIDALRKQNTDNNLLAINSDEATVQQKLNETELKLSEAIGEIETLNNRLEQLIKEKDEIIDAFKHNKLKALDQKQKSDVNFWKAEDGLKEKETKLANAEEKLEKLEEQLAQSIFESAKLEEEHNQQNLAQNEELAILRCRTEDQKAEIESLREAIKHLAIDNKRLANRNSSIEKAEKCIRAEAEAQLKRSLDDIAGRDEQIRSMKERLDAASRVEIARKIAVEAAAMESYDNAQLREKLLQAVQQAEDADEIARELTEKIKKSEEQSEFLKEKLNELEEESTALKRDNYNLLKSSLNSLEDKDKQINNMEDKVKDLAIQNKARQKAIETAATEQIERIKLQNQLDSTLRKYEEAARLAEFLNLEISKIKSGEEMAELQEEYCHKREKDHEKNSLQMNKNSSKSKESVATSSNKNLAGSTKSLDVKKSKSRQGSAAPNTSSRSIAK</sequence>
<reference evidence="6" key="1">
    <citation type="submission" date="2020-05" db="EMBL/GenBank/DDBJ databases">
        <title>Phylogenomic resolution of chytrid fungi.</title>
        <authorList>
            <person name="Stajich J.E."/>
            <person name="Amses K."/>
            <person name="Simmons R."/>
            <person name="Seto K."/>
            <person name="Myers J."/>
            <person name="Bonds A."/>
            <person name="Quandt C.A."/>
            <person name="Barry K."/>
            <person name="Liu P."/>
            <person name="Grigoriev I."/>
            <person name="Longcore J.E."/>
            <person name="James T.Y."/>
        </authorList>
    </citation>
    <scope>NUCLEOTIDE SEQUENCE</scope>
    <source>
        <strain evidence="6">JEL0476</strain>
    </source>
</reference>
<protein>
    <submittedName>
        <fullName evidence="6">Plastin-3</fullName>
    </submittedName>
</protein>
<evidence type="ECO:0000256" key="2">
    <source>
        <dbReference type="ARBA" id="ARBA00023203"/>
    </source>
</evidence>
<feature type="compositionally biased region" description="Basic and acidic residues" evidence="4">
    <location>
        <begin position="2298"/>
        <end position="2310"/>
    </location>
</feature>
<feature type="coiled-coil region" evidence="3">
    <location>
        <begin position="994"/>
        <end position="1028"/>
    </location>
</feature>